<accession>A0ABR5SI05</accession>
<evidence type="ECO:0000313" key="1">
    <source>
        <dbReference type="EMBL" id="KWT90124.1"/>
    </source>
</evidence>
<name>A0ABR5SI05_9BACT</name>
<evidence type="ECO:0000313" key="2">
    <source>
        <dbReference type="Proteomes" id="UP000060487"/>
    </source>
</evidence>
<dbReference type="Proteomes" id="UP000060487">
    <property type="component" value="Unassembled WGS sequence"/>
</dbReference>
<comment type="caution">
    <text evidence="1">The sequence shown here is derived from an EMBL/GenBank/DDBJ whole genome shotgun (WGS) entry which is preliminary data.</text>
</comment>
<protein>
    <submittedName>
        <fullName evidence="1">Uncharacterized protein</fullName>
    </submittedName>
</protein>
<organism evidence="1 2">
    <name type="scientific">Candidatus Magnetominusculus xianensis</name>
    <dbReference type="NCBI Taxonomy" id="1748249"/>
    <lineage>
        <taxon>Bacteria</taxon>
        <taxon>Pseudomonadati</taxon>
        <taxon>Nitrospirota</taxon>
        <taxon>Nitrospiria</taxon>
        <taxon>Nitrospirales</taxon>
        <taxon>Nitrospiraceae</taxon>
        <taxon>Candidatus Magnetominusculus</taxon>
    </lineage>
</organism>
<proteinExistence type="predicted"/>
<keyword evidence="2" id="KW-1185">Reference proteome</keyword>
<dbReference type="RefSeq" id="WP_085051777.1">
    <property type="nucleotide sequence ID" value="NZ_LNQR01000036.1"/>
</dbReference>
<sequence length="268" mass="30025">MPRLMSGPSEETLLEDMYSNVSGKCCDEENLKLNGFLSMEGSNYNACEEIRLMVVGQAPNGWGDVIDCPSGGGIYSRVKDSVTERIHGKCPMSWVNLCDLSPISPRFPLMAIGPHYPAAGIDFWAVIKCVACGLGFKCDDWYSYIVYSNLYKLSPSGKGNPKGCLKRAQLYDCIKMLKLEIETYKPTHLLFLTNTKTKTEFWFDNFECIFVHPLLSVTSGFVKKYDRSCSLGHPTTFTDKFKIVVTEHPSRAKGTVVATKVRDILAYF</sequence>
<gene>
    <name evidence="1" type="ORF">ASN18_1130</name>
</gene>
<reference evidence="1 2" key="1">
    <citation type="submission" date="2015-11" db="EMBL/GenBank/DDBJ databases">
        <authorList>
            <person name="Lin W."/>
        </authorList>
    </citation>
    <scope>NUCLEOTIDE SEQUENCE [LARGE SCALE GENOMIC DNA]</scope>
    <source>
        <strain evidence="1 2">HCH-1</strain>
    </source>
</reference>
<dbReference type="EMBL" id="LNQR01000036">
    <property type="protein sequence ID" value="KWT90124.1"/>
    <property type="molecule type" value="Genomic_DNA"/>
</dbReference>